<gene>
    <name evidence="2" type="ORF">Cni_G06850</name>
</gene>
<dbReference type="PANTHER" id="PTHR33710">
    <property type="entry name" value="BNAC02G09200D PROTEIN"/>
    <property type="match status" value="1"/>
</dbReference>
<keyword evidence="3" id="KW-1185">Reference proteome</keyword>
<dbReference type="GO" id="GO:0003824">
    <property type="term" value="F:catalytic activity"/>
    <property type="evidence" value="ECO:0007669"/>
    <property type="project" value="InterPro"/>
</dbReference>
<dbReference type="AlphaFoldDB" id="A0AAQ3Q6D7"/>
<accession>A0AAQ3Q6D7</accession>
<dbReference type="InterPro" id="IPR036691">
    <property type="entry name" value="Endo/exonu/phosph_ase_sf"/>
</dbReference>
<dbReference type="Gene3D" id="3.60.10.10">
    <property type="entry name" value="Endonuclease/exonuclease/phosphatase"/>
    <property type="match status" value="1"/>
</dbReference>
<organism evidence="2 3">
    <name type="scientific">Canna indica</name>
    <name type="common">Indian-shot</name>
    <dbReference type="NCBI Taxonomy" id="4628"/>
    <lineage>
        <taxon>Eukaryota</taxon>
        <taxon>Viridiplantae</taxon>
        <taxon>Streptophyta</taxon>
        <taxon>Embryophyta</taxon>
        <taxon>Tracheophyta</taxon>
        <taxon>Spermatophyta</taxon>
        <taxon>Magnoliopsida</taxon>
        <taxon>Liliopsida</taxon>
        <taxon>Zingiberales</taxon>
        <taxon>Cannaceae</taxon>
        <taxon>Canna</taxon>
    </lineage>
</organism>
<evidence type="ECO:0000313" key="3">
    <source>
        <dbReference type="Proteomes" id="UP001327560"/>
    </source>
</evidence>
<feature type="domain" description="Endonuclease/exonuclease/phosphatase" evidence="1">
    <location>
        <begin position="4"/>
        <end position="207"/>
    </location>
</feature>
<dbReference type="SUPFAM" id="SSF56219">
    <property type="entry name" value="DNase I-like"/>
    <property type="match status" value="1"/>
</dbReference>
<protein>
    <recommendedName>
        <fullName evidence="1">Endonuclease/exonuclease/phosphatase domain-containing protein</fullName>
    </recommendedName>
</protein>
<dbReference type="PANTHER" id="PTHR33710:SF72">
    <property type="entry name" value="OS04G0204200 PROTEIN"/>
    <property type="match status" value="1"/>
</dbReference>
<dbReference type="InterPro" id="IPR005135">
    <property type="entry name" value="Endo/exonuclease/phosphatase"/>
</dbReference>
<dbReference type="EMBL" id="CP136891">
    <property type="protein sequence ID" value="WOK98140.1"/>
    <property type="molecule type" value="Genomic_DNA"/>
</dbReference>
<evidence type="ECO:0000313" key="2">
    <source>
        <dbReference type="EMBL" id="WOK98140.1"/>
    </source>
</evidence>
<name>A0AAQ3Q6D7_9LILI</name>
<dbReference type="Pfam" id="PF03372">
    <property type="entry name" value="Exo_endo_phos"/>
    <property type="match status" value="1"/>
</dbReference>
<proteinExistence type="predicted"/>
<dbReference type="Proteomes" id="UP001327560">
    <property type="component" value="Chromosome 2"/>
</dbReference>
<sequence length="234" mass="26497">MVKKICNNFHFNILALQETKLEDNSKQCVKQICGFLSASFLASNAVGMAGGQLLIWNDAFLAEVHSQIGRFFILANLAHLCYNKICTFINIYGPPNRANRPAFFQELKILFSSIEGSVFITGDFNVTRGLHERRNCTENSIDSSCFSQIFAYSNLIDLPIAGLEFTWSNNQTPPSLAKLDHCLISKDASSLFPLVTALGGERILSDHNAKQIYIHTTSFYLRTFWFKRQNFRHI</sequence>
<reference evidence="2 3" key="1">
    <citation type="submission" date="2023-10" db="EMBL/GenBank/DDBJ databases">
        <title>Chromosome-scale genome assembly provides insights into flower coloration mechanisms of Canna indica.</title>
        <authorList>
            <person name="Li C."/>
        </authorList>
    </citation>
    <scope>NUCLEOTIDE SEQUENCE [LARGE SCALE GENOMIC DNA]</scope>
    <source>
        <tissue evidence="2">Flower</tissue>
    </source>
</reference>
<evidence type="ECO:0000259" key="1">
    <source>
        <dbReference type="Pfam" id="PF03372"/>
    </source>
</evidence>